<evidence type="ECO:0000259" key="4">
    <source>
        <dbReference type="PROSITE" id="PS50932"/>
    </source>
</evidence>
<dbReference type="SUPFAM" id="SSF53822">
    <property type="entry name" value="Periplasmic binding protein-like I"/>
    <property type="match status" value="1"/>
</dbReference>
<dbReference type="PRINTS" id="PR00036">
    <property type="entry name" value="HTHLACI"/>
</dbReference>
<dbReference type="Pfam" id="PF13377">
    <property type="entry name" value="Peripla_BP_3"/>
    <property type="match status" value="1"/>
</dbReference>
<sequence>MAATIKDVAKLAGVSVATVSRAISGKVVSHELKSKVEEAILASGYRPNLAARRLRGHSNDMIGLIIADIRNPFFTRFARAIDDIAKTRNQHVILCNTDENPEQEKAYLDLMEEENVAGIILAPTLLTSRKHITRRKTRPAKLQRPLVLVDRKPDEMIYDSVLIDNLAAAKKLVHHLYENGRKHILCLYGADSRTGFERQKGFDEAIGALHLSGESVAVKHGKDNVAKSLKNALANNPEIDALIVTNGVLALKAAAFLNKAGIVVPDQLALAAFDDEAWMELVFNGITTIAQPVGDIAREAYHCLMERLENPLKPVRQTVLKSKLIVRGSTLKARTTTQ</sequence>
<dbReference type="RefSeq" id="WP_075868991.1">
    <property type="nucleotide sequence ID" value="NZ_LXYT01000001.1"/>
</dbReference>
<dbReference type="InterPro" id="IPR010982">
    <property type="entry name" value="Lambda_DNA-bd_dom_sf"/>
</dbReference>
<dbReference type="GO" id="GO:0003700">
    <property type="term" value="F:DNA-binding transcription factor activity"/>
    <property type="evidence" value="ECO:0007669"/>
    <property type="project" value="TreeGrafter"/>
</dbReference>
<dbReference type="GO" id="GO:0000976">
    <property type="term" value="F:transcription cis-regulatory region binding"/>
    <property type="evidence" value="ECO:0007669"/>
    <property type="project" value="TreeGrafter"/>
</dbReference>
<dbReference type="Pfam" id="PF00356">
    <property type="entry name" value="LacI"/>
    <property type="match status" value="1"/>
</dbReference>
<feature type="domain" description="HTH lacI-type" evidence="4">
    <location>
        <begin position="3"/>
        <end position="56"/>
    </location>
</feature>
<dbReference type="SUPFAM" id="SSF47413">
    <property type="entry name" value="lambda repressor-like DNA-binding domains"/>
    <property type="match status" value="1"/>
</dbReference>
<dbReference type="Gene3D" id="1.10.260.40">
    <property type="entry name" value="lambda repressor-like DNA-binding domains"/>
    <property type="match status" value="1"/>
</dbReference>
<dbReference type="PROSITE" id="PS00356">
    <property type="entry name" value="HTH_LACI_1"/>
    <property type="match status" value="1"/>
</dbReference>
<protein>
    <submittedName>
        <fullName evidence="5">Transcriptional regulator, LacI family</fullName>
    </submittedName>
</protein>
<dbReference type="PANTHER" id="PTHR30146:SF145">
    <property type="entry name" value="RIBOSE OPERON REPRESSOR"/>
    <property type="match status" value="1"/>
</dbReference>
<name>A0A1R0FA48_9HYPH</name>
<keyword evidence="3" id="KW-0804">Transcription</keyword>
<dbReference type="SMART" id="SM00354">
    <property type="entry name" value="HTH_LACI"/>
    <property type="match status" value="1"/>
</dbReference>
<dbReference type="InterPro" id="IPR000843">
    <property type="entry name" value="HTH_LacI"/>
</dbReference>
<evidence type="ECO:0000256" key="1">
    <source>
        <dbReference type="ARBA" id="ARBA00023015"/>
    </source>
</evidence>
<reference evidence="5 6" key="1">
    <citation type="submission" date="2016-12" db="EMBL/GenBank/DDBJ databases">
        <title>Comparative genomics of Bartonella apis.</title>
        <authorList>
            <person name="Engel P."/>
        </authorList>
    </citation>
    <scope>NUCLEOTIDE SEQUENCE [LARGE SCALE GENOMIC DNA]</scope>
    <source>
        <strain evidence="5 6">PEB0149</strain>
    </source>
</reference>
<gene>
    <name evidence="5" type="ORF">PEB0149_012680</name>
</gene>
<dbReference type="EMBL" id="LXYT01000001">
    <property type="protein sequence ID" value="OLY43830.1"/>
    <property type="molecule type" value="Genomic_DNA"/>
</dbReference>
<dbReference type="Proteomes" id="UP000187344">
    <property type="component" value="Unassembled WGS sequence"/>
</dbReference>
<evidence type="ECO:0000256" key="2">
    <source>
        <dbReference type="ARBA" id="ARBA00023125"/>
    </source>
</evidence>
<dbReference type="PANTHER" id="PTHR30146">
    <property type="entry name" value="LACI-RELATED TRANSCRIPTIONAL REPRESSOR"/>
    <property type="match status" value="1"/>
</dbReference>
<comment type="caution">
    <text evidence="5">The sequence shown here is derived from an EMBL/GenBank/DDBJ whole genome shotgun (WGS) entry which is preliminary data.</text>
</comment>
<keyword evidence="1" id="KW-0805">Transcription regulation</keyword>
<evidence type="ECO:0000313" key="5">
    <source>
        <dbReference type="EMBL" id="OLY43830.1"/>
    </source>
</evidence>
<dbReference type="CDD" id="cd01392">
    <property type="entry name" value="HTH_LacI"/>
    <property type="match status" value="1"/>
</dbReference>
<organism evidence="5 6">
    <name type="scientific">Bartonella apis</name>
    <dbReference type="NCBI Taxonomy" id="1686310"/>
    <lineage>
        <taxon>Bacteria</taxon>
        <taxon>Pseudomonadati</taxon>
        <taxon>Pseudomonadota</taxon>
        <taxon>Alphaproteobacteria</taxon>
        <taxon>Hyphomicrobiales</taxon>
        <taxon>Bartonellaceae</taxon>
        <taxon>Bartonella</taxon>
    </lineage>
</organism>
<evidence type="ECO:0000313" key="6">
    <source>
        <dbReference type="Proteomes" id="UP000187344"/>
    </source>
</evidence>
<keyword evidence="2" id="KW-0238">DNA-binding</keyword>
<dbReference type="AlphaFoldDB" id="A0A1R0FA48"/>
<dbReference type="InterPro" id="IPR046335">
    <property type="entry name" value="LacI/GalR-like_sensor"/>
</dbReference>
<accession>A0A1R0FA48</accession>
<evidence type="ECO:0000256" key="3">
    <source>
        <dbReference type="ARBA" id="ARBA00023163"/>
    </source>
</evidence>
<dbReference type="Gene3D" id="3.40.50.2300">
    <property type="match status" value="2"/>
</dbReference>
<dbReference type="PROSITE" id="PS50932">
    <property type="entry name" value="HTH_LACI_2"/>
    <property type="match status" value="1"/>
</dbReference>
<keyword evidence="6" id="KW-1185">Reference proteome</keyword>
<dbReference type="InterPro" id="IPR028082">
    <property type="entry name" value="Peripla_BP_I"/>
</dbReference>
<proteinExistence type="predicted"/>
<dbReference type="OrthoDB" id="9772505at2"/>